<accession>A0A3N4NQU4</accession>
<evidence type="ECO:0000259" key="9">
    <source>
        <dbReference type="PROSITE" id="PS50126"/>
    </source>
</evidence>
<feature type="region of interest" description="Disordered" evidence="8">
    <location>
        <begin position="129"/>
        <end position="159"/>
    </location>
</feature>
<dbReference type="Pfam" id="PF00575">
    <property type="entry name" value="S1"/>
    <property type="match status" value="6"/>
</dbReference>
<dbReference type="SMART" id="SM00316">
    <property type="entry name" value="S1"/>
    <property type="match status" value="6"/>
</dbReference>
<protein>
    <recommendedName>
        <fullName evidence="6">Small ribosomal subunit protein bS1</fullName>
    </recommendedName>
    <alternativeName>
        <fullName evidence="7">30S ribosomal protein S1</fullName>
    </alternativeName>
</protein>
<dbReference type="NCBIfam" id="NF004953">
    <property type="entry name" value="PRK06299.1-3"/>
    <property type="match status" value="1"/>
</dbReference>
<dbReference type="PANTHER" id="PTHR10724">
    <property type="entry name" value="30S RIBOSOMAL PROTEIN S1"/>
    <property type="match status" value="1"/>
</dbReference>
<organism evidence="10 11">
    <name type="scientific">Aureibaculum marinum</name>
    <dbReference type="NCBI Taxonomy" id="2487930"/>
    <lineage>
        <taxon>Bacteria</taxon>
        <taxon>Pseudomonadati</taxon>
        <taxon>Bacteroidota</taxon>
        <taxon>Flavobacteriia</taxon>
        <taxon>Flavobacteriales</taxon>
        <taxon>Flavobacteriaceae</taxon>
        <taxon>Aureibaculum</taxon>
    </lineage>
</organism>
<dbReference type="GO" id="GO:0003735">
    <property type="term" value="F:structural constituent of ribosome"/>
    <property type="evidence" value="ECO:0007669"/>
    <property type="project" value="TreeGrafter"/>
</dbReference>
<dbReference type="Gene3D" id="1.10.238.120">
    <property type="entry name" value="Jann4075-like"/>
    <property type="match status" value="1"/>
</dbReference>
<name>A0A3N4NQU4_9FLAO</name>
<feature type="domain" description="S1 motif" evidence="9">
    <location>
        <begin position="543"/>
        <end position="613"/>
    </location>
</feature>
<evidence type="ECO:0000313" key="10">
    <source>
        <dbReference type="EMBL" id="RPD98752.1"/>
    </source>
</evidence>
<feature type="compositionally biased region" description="Basic and acidic residues" evidence="8">
    <location>
        <begin position="129"/>
        <end position="156"/>
    </location>
</feature>
<dbReference type="OrthoDB" id="9804077at2"/>
<reference evidence="10 11" key="1">
    <citation type="submission" date="2018-11" db="EMBL/GenBank/DDBJ databases">
        <title>Aureibaculum marinum gen. nov., sp. nov., a member of the family Flavobacteriaceae isolated from the Bohai Sea.</title>
        <authorList>
            <person name="Ji X."/>
        </authorList>
    </citation>
    <scope>NUCLEOTIDE SEQUENCE [LARGE SCALE GENOMIC DNA]</scope>
    <source>
        <strain evidence="10 11">BH-SD17</strain>
    </source>
</reference>
<dbReference type="InterPro" id="IPR050437">
    <property type="entry name" value="Ribos_protein_bS1-like"/>
</dbReference>
<dbReference type="RefSeq" id="WP_123897066.1">
    <property type="nucleotide sequence ID" value="NZ_RPFJ01000006.1"/>
</dbReference>
<proteinExistence type="inferred from homology"/>
<dbReference type="GO" id="GO:0022627">
    <property type="term" value="C:cytosolic small ribosomal subunit"/>
    <property type="evidence" value="ECO:0007669"/>
    <property type="project" value="TreeGrafter"/>
</dbReference>
<dbReference type="GO" id="GO:0003729">
    <property type="term" value="F:mRNA binding"/>
    <property type="evidence" value="ECO:0007669"/>
    <property type="project" value="TreeGrafter"/>
</dbReference>
<dbReference type="FunFam" id="2.40.50.140:FF:000051">
    <property type="entry name" value="RNA-binding transcriptional accessory protein"/>
    <property type="match status" value="1"/>
</dbReference>
<keyword evidence="4 10" id="KW-0689">Ribosomal protein</keyword>
<dbReference type="InterPro" id="IPR035104">
    <property type="entry name" value="Ribosomal_protein_S1-like"/>
</dbReference>
<feature type="domain" description="S1 motif" evidence="9">
    <location>
        <begin position="630"/>
        <end position="696"/>
    </location>
</feature>
<dbReference type="CDD" id="cd05687">
    <property type="entry name" value="S1_RPS1_repeat_ec1_hs1"/>
    <property type="match status" value="1"/>
</dbReference>
<evidence type="ECO:0000256" key="8">
    <source>
        <dbReference type="SAM" id="MobiDB-lite"/>
    </source>
</evidence>
<evidence type="ECO:0000256" key="7">
    <source>
        <dbReference type="ARBA" id="ARBA00035517"/>
    </source>
</evidence>
<dbReference type="FunFam" id="2.40.50.140:FF:000011">
    <property type="entry name" value="30S ribosomal protein S1"/>
    <property type="match status" value="1"/>
</dbReference>
<dbReference type="SUPFAM" id="SSF50249">
    <property type="entry name" value="Nucleic acid-binding proteins"/>
    <property type="match status" value="6"/>
</dbReference>
<evidence type="ECO:0000256" key="4">
    <source>
        <dbReference type="ARBA" id="ARBA00022980"/>
    </source>
</evidence>
<dbReference type="EMBL" id="RPFJ01000006">
    <property type="protein sequence ID" value="RPD98752.1"/>
    <property type="molecule type" value="Genomic_DNA"/>
</dbReference>
<keyword evidence="2" id="KW-0677">Repeat</keyword>
<evidence type="ECO:0000256" key="3">
    <source>
        <dbReference type="ARBA" id="ARBA00022884"/>
    </source>
</evidence>
<keyword evidence="11" id="KW-1185">Reference proteome</keyword>
<dbReference type="Gene3D" id="2.40.50.140">
    <property type="entry name" value="Nucleic acid-binding proteins"/>
    <property type="match status" value="6"/>
</dbReference>
<evidence type="ECO:0000256" key="6">
    <source>
        <dbReference type="ARBA" id="ARBA00035293"/>
    </source>
</evidence>
<dbReference type="CDD" id="cd05688">
    <property type="entry name" value="S1_RPS1_repeat_ec3"/>
    <property type="match status" value="1"/>
</dbReference>
<dbReference type="PRINTS" id="PR00681">
    <property type="entry name" value="RIBOSOMALS1"/>
</dbReference>
<evidence type="ECO:0000256" key="2">
    <source>
        <dbReference type="ARBA" id="ARBA00022737"/>
    </source>
</evidence>
<feature type="domain" description="S1 motif" evidence="9">
    <location>
        <begin position="203"/>
        <end position="266"/>
    </location>
</feature>
<evidence type="ECO:0000256" key="1">
    <source>
        <dbReference type="ARBA" id="ARBA00006767"/>
    </source>
</evidence>
<dbReference type="GO" id="GO:0006412">
    <property type="term" value="P:translation"/>
    <property type="evidence" value="ECO:0007669"/>
    <property type="project" value="TreeGrafter"/>
</dbReference>
<dbReference type="Proteomes" id="UP000270856">
    <property type="component" value="Unassembled WGS sequence"/>
</dbReference>
<comment type="similarity">
    <text evidence="1">Belongs to the bacterial ribosomal protein bS1 family.</text>
</comment>
<dbReference type="Pfam" id="PF11015">
    <property type="entry name" value="DUF2853"/>
    <property type="match status" value="1"/>
</dbReference>
<keyword evidence="5" id="KW-0687">Ribonucleoprotein</keyword>
<comment type="caution">
    <text evidence="10">The sequence shown here is derived from an EMBL/GenBank/DDBJ whole genome shotgun (WGS) entry which is preliminary data.</text>
</comment>
<dbReference type="SUPFAM" id="SSF158587">
    <property type="entry name" value="Jann4075-like"/>
    <property type="match status" value="1"/>
</dbReference>
<dbReference type="InterPro" id="IPR003029">
    <property type="entry name" value="S1_domain"/>
</dbReference>
<dbReference type="AlphaFoldDB" id="A0A3N4NQU4"/>
<dbReference type="PANTHER" id="PTHR10724:SF7">
    <property type="entry name" value="SMALL RIBOSOMAL SUBUNIT PROTEIN BS1C"/>
    <property type="match status" value="1"/>
</dbReference>
<dbReference type="InterPro" id="IPR021274">
    <property type="entry name" value="DUF2853"/>
</dbReference>
<evidence type="ECO:0000313" key="11">
    <source>
        <dbReference type="Proteomes" id="UP000270856"/>
    </source>
</evidence>
<feature type="domain" description="S1 motif" evidence="9">
    <location>
        <begin position="456"/>
        <end position="526"/>
    </location>
</feature>
<feature type="domain" description="S1 motif" evidence="9">
    <location>
        <begin position="284"/>
        <end position="350"/>
    </location>
</feature>
<sequence>MSKLQEKIDQYTEEVKKLGLKLDTNLLASVTKGLGPSIYKADAEKVSSSDSAELETVKKNFLIKKLGLEDSPKLDEAIQKAIETIGSSNRNKYRAIFYTILVEEFGAQAVYAEEEKVAKEAPIKEEKEVAEEVEKETPKEEDKEVVAETKEVKEEAPAPQNTQEFLDNFDWHKYEEGIEAVDESKLEEFDKALKGTVGFVEERQVIDGEVIRLTDREAIIDINSKSEGVISLNEFRYNPNLAVGDTVEVLVDKREDSTGQLVLSHKKARVIKAWERVNKAHETQEVVNGFIKCRTKGGMIVDVFGIEAFLPGSQIDVKPIRDYDQYVEKTMEFKVVKVNHEFKNVVVSHKALIEADLAEQKKEIIGQLEKGQVLEGIVKNITSYGVFVDLGGVDGLVHITDLSWSRINHPSEVLELDEKINVVILDFDDNKSRIQLGLKQLQKHPWEALDENLKVGDKVKGKVAIIADYGAFIEVSQGVEGLIHVSEMSWSTHLRSAQDFVNVGDEVEAVILTLDREERKMSLGMKQLHPDPWTDVTTKYPVGSKHVGTVRNYTNFGVFVELEEGIDGLVYISDLSWTTKVKHPSDFVKVGDKLEVEVLELDVEGRKLNLGHKQTTENPWDAYEEKFSIDSVHTGEVTSVTDKGALVSFGDDDVEAFVPQRHMEKEDGSKIVKGDKVEFKVLEFNKEYRRLVVSHTSIFREQEEKTVRATKKKMEDNVEKATLGDISALADLKDKMDAKKK</sequence>
<dbReference type="PROSITE" id="PS50126">
    <property type="entry name" value="S1"/>
    <property type="match status" value="6"/>
</dbReference>
<gene>
    <name evidence="10" type="ORF">EGM88_06060</name>
</gene>
<dbReference type="FunFam" id="2.40.50.140:FF:000110">
    <property type="entry name" value="30S ribosomal protein S1"/>
    <property type="match status" value="1"/>
</dbReference>
<dbReference type="InterPro" id="IPR023154">
    <property type="entry name" value="Jann4075-like_sf"/>
</dbReference>
<dbReference type="CDD" id="cd04465">
    <property type="entry name" value="S1_RPS1_repeat_ec2_hs2"/>
    <property type="match status" value="1"/>
</dbReference>
<keyword evidence="3" id="KW-0694">RNA-binding</keyword>
<dbReference type="InterPro" id="IPR012340">
    <property type="entry name" value="NA-bd_OB-fold"/>
</dbReference>
<feature type="domain" description="S1 motif" evidence="9">
    <location>
        <begin position="371"/>
        <end position="439"/>
    </location>
</feature>
<evidence type="ECO:0000256" key="5">
    <source>
        <dbReference type="ARBA" id="ARBA00023274"/>
    </source>
</evidence>